<gene>
    <name evidence="5" type="ORF">Slati_3219200</name>
</gene>
<dbReference type="InterPro" id="IPR013083">
    <property type="entry name" value="Znf_RING/FYVE/PHD"/>
</dbReference>
<reference evidence="5" key="2">
    <citation type="journal article" date="2024" name="Plant">
        <title>Genomic evolution and insights into agronomic trait innovations of Sesamum species.</title>
        <authorList>
            <person name="Miao H."/>
            <person name="Wang L."/>
            <person name="Qu L."/>
            <person name="Liu H."/>
            <person name="Sun Y."/>
            <person name="Le M."/>
            <person name="Wang Q."/>
            <person name="Wei S."/>
            <person name="Zheng Y."/>
            <person name="Lin W."/>
            <person name="Duan Y."/>
            <person name="Cao H."/>
            <person name="Xiong S."/>
            <person name="Wang X."/>
            <person name="Wei L."/>
            <person name="Li C."/>
            <person name="Ma Q."/>
            <person name="Ju M."/>
            <person name="Zhao R."/>
            <person name="Li G."/>
            <person name="Mu C."/>
            <person name="Tian Q."/>
            <person name="Mei H."/>
            <person name="Zhang T."/>
            <person name="Gao T."/>
            <person name="Zhang H."/>
        </authorList>
    </citation>
    <scope>NUCLEOTIDE SEQUENCE</scope>
    <source>
        <strain evidence="5">KEN1</strain>
    </source>
</reference>
<evidence type="ECO:0000256" key="1">
    <source>
        <dbReference type="ARBA" id="ARBA00022723"/>
    </source>
</evidence>
<keyword evidence="3" id="KW-0862">Zinc</keyword>
<dbReference type="PANTHER" id="PTHR47863:SF4">
    <property type="entry name" value="RING_FYVE_PHD ZINC FINGER SUPERFAMILY PROTEIN"/>
    <property type="match status" value="1"/>
</dbReference>
<keyword evidence="2" id="KW-0863">Zinc-finger</keyword>
<evidence type="ECO:0000313" key="5">
    <source>
        <dbReference type="EMBL" id="KAL0421963.1"/>
    </source>
</evidence>
<proteinExistence type="predicted"/>
<name>A0AAW2UYZ8_9LAMI</name>
<reference evidence="5" key="1">
    <citation type="submission" date="2020-06" db="EMBL/GenBank/DDBJ databases">
        <authorList>
            <person name="Li T."/>
            <person name="Hu X."/>
            <person name="Zhang T."/>
            <person name="Song X."/>
            <person name="Zhang H."/>
            <person name="Dai N."/>
            <person name="Sheng W."/>
            <person name="Hou X."/>
            <person name="Wei L."/>
        </authorList>
    </citation>
    <scope>NUCLEOTIDE SEQUENCE</scope>
    <source>
        <strain evidence="5">KEN1</strain>
        <tissue evidence="5">Leaf</tissue>
    </source>
</reference>
<dbReference type="SUPFAM" id="SSF57903">
    <property type="entry name" value="FYVE/PHD zinc finger"/>
    <property type="match status" value="1"/>
</dbReference>
<dbReference type="Gene3D" id="3.30.40.10">
    <property type="entry name" value="Zinc/RING finger domain, C3HC4 (zinc finger)"/>
    <property type="match status" value="1"/>
</dbReference>
<comment type="caution">
    <text evidence="5">The sequence shown here is derived from an EMBL/GenBank/DDBJ whole genome shotgun (WGS) entry which is preliminary data.</text>
</comment>
<dbReference type="AlphaFoldDB" id="A0AAW2UYZ8"/>
<organism evidence="5">
    <name type="scientific">Sesamum latifolium</name>
    <dbReference type="NCBI Taxonomy" id="2727402"/>
    <lineage>
        <taxon>Eukaryota</taxon>
        <taxon>Viridiplantae</taxon>
        <taxon>Streptophyta</taxon>
        <taxon>Embryophyta</taxon>
        <taxon>Tracheophyta</taxon>
        <taxon>Spermatophyta</taxon>
        <taxon>Magnoliopsida</taxon>
        <taxon>eudicotyledons</taxon>
        <taxon>Gunneridae</taxon>
        <taxon>Pentapetalae</taxon>
        <taxon>asterids</taxon>
        <taxon>lamiids</taxon>
        <taxon>Lamiales</taxon>
        <taxon>Pedaliaceae</taxon>
        <taxon>Sesamum</taxon>
    </lineage>
</organism>
<protein>
    <recommendedName>
        <fullName evidence="6">Zinc finger PHD-type domain-containing protein</fullName>
    </recommendedName>
</protein>
<dbReference type="InterPro" id="IPR011011">
    <property type="entry name" value="Znf_FYVE_PHD"/>
</dbReference>
<dbReference type="EMBL" id="JACGWN010000011">
    <property type="protein sequence ID" value="KAL0421963.1"/>
    <property type="molecule type" value="Genomic_DNA"/>
</dbReference>
<sequence length="202" mass="22576">MKCNKGGKLLVCSSNSCPLVIHESCLGSDATFDTKGKFYCPFCAYSRAISKYMEIKKKVSLARKDFATFICLGRPKESKEPSRRSCRLKQDHLEQYDDLPESNELNKGDVVEKVSNCQRRKKLEFEQAGPSEHPGNSPAFGGKAVDSTNRIARTLSKDKQGGNRQGKHPNLPEFMDETRGLHGQFVNLGVKVHPSRLQGDVR</sequence>
<dbReference type="GO" id="GO:0008270">
    <property type="term" value="F:zinc ion binding"/>
    <property type="evidence" value="ECO:0007669"/>
    <property type="project" value="UniProtKB-KW"/>
</dbReference>
<feature type="region of interest" description="Disordered" evidence="4">
    <location>
        <begin position="125"/>
        <end position="144"/>
    </location>
</feature>
<evidence type="ECO:0000256" key="3">
    <source>
        <dbReference type="ARBA" id="ARBA00022833"/>
    </source>
</evidence>
<evidence type="ECO:0008006" key="6">
    <source>
        <dbReference type="Google" id="ProtNLM"/>
    </source>
</evidence>
<dbReference type="PANTHER" id="PTHR47863">
    <property type="entry name" value="RING/FYVE/PHD ZINC FINGER SUPERFAMILY PROTEIN"/>
    <property type="match status" value="1"/>
</dbReference>
<keyword evidence="1" id="KW-0479">Metal-binding</keyword>
<feature type="region of interest" description="Disordered" evidence="4">
    <location>
        <begin position="154"/>
        <end position="174"/>
    </location>
</feature>
<evidence type="ECO:0000256" key="4">
    <source>
        <dbReference type="SAM" id="MobiDB-lite"/>
    </source>
</evidence>
<accession>A0AAW2UYZ8</accession>
<evidence type="ECO:0000256" key="2">
    <source>
        <dbReference type="ARBA" id="ARBA00022771"/>
    </source>
</evidence>